<evidence type="ECO:0000313" key="2">
    <source>
        <dbReference type="WBParaSite" id="nRc.2.0.1.t35974-RA"/>
    </source>
</evidence>
<dbReference type="AlphaFoldDB" id="A0A915KDH1"/>
<reference evidence="2" key="1">
    <citation type="submission" date="2022-11" db="UniProtKB">
        <authorList>
            <consortium name="WormBaseParasite"/>
        </authorList>
    </citation>
    <scope>IDENTIFICATION</scope>
</reference>
<evidence type="ECO:0000313" key="1">
    <source>
        <dbReference type="Proteomes" id="UP000887565"/>
    </source>
</evidence>
<organism evidence="1 2">
    <name type="scientific">Romanomermis culicivorax</name>
    <name type="common">Nematode worm</name>
    <dbReference type="NCBI Taxonomy" id="13658"/>
    <lineage>
        <taxon>Eukaryota</taxon>
        <taxon>Metazoa</taxon>
        <taxon>Ecdysozoa</taxon>
        <taxon>Nematoda</taxon>
        <taxon>Enoplea</taxon>
        <taxon>Dorylaimia</taxon>
        <taxon>Mermithida</taxon>
        <taxon>Mermithoidea</taxon>
        <taxon>Mermithidae</taxon>
        <taxon>Romanomermis</taxon>
    </lineage>
</organism>
<keyword evidence="1" id="KW-1185">Reference proteome</keyword>
<dbReference type="WBParaSite" id="nRc.2.0.1.t35974-RA">
    <property type="protein sequence ID" value="nRc.2.0.1.t35974-RA"/>
    <property type="gene ID" value="nRc.2.0.1.g35974"/>
</dbReference>
<proteinExistence type="predicted"/>
<sequence>MVRDYDDMGCQTVTTETYGAAVQYSAPQSHIFCQTVNPVTQDVSVITDFDQFFDESNEQLVSSRDVNLGNTSIFSKDNHDCGTMQNRMANRELLSMSPAMSLSLSSDREVLEEENSLLTWCDTHTQTINFVPMFEQQSIETQTYFGQSSFFSSRLECKHPKKISSALRRKDYYIF</sequence>
<name>A0A915KDH1_ROMCU</name>
<accession>A0A915KDH1</accession>
<protein>
    <submittedName>
        <fullName evidence="2">Uncharacterized protein</fullName>
    </submittedName>
</protein>
<dbReference type="Proteomes" id="UP000887565">
    <property type="component" value="Unplaced"/>
</dbReference>